<comment type="caution">
    <text evidence="2">The sequence shown here is derived from an EMBL/GenBank/DDBJ whole genome shotgun (WGS) entry which is preliminary data.</text>
</comment>
<dbReference type="InterPro" id="IPR036873">
    <property type="entry name" value="Rhodanese-like_dom_sf"/>
</dbReference>
<evidence type="ECO:0000259" key="1">
    <source>
        <dbReference type="PROSITE" id="PS50206"/>
    </source>
</evidence>
<gene>
    <name evidence="2" type="ORF">GGC33_03115</name>
</gene>
<dbReference type="SUPFAM" id="SSF52821">
    <property type="entry name" value="Rhodanese/Cell cycle control phosphatase"/>
    <property type="match status" value="1"/>
</dbReference>
<dbReference type="PROSITE" id="PS50206">
    <property type="entry name" value="RHODANESE_3"/>
    <property type="match status" value="1"/>
</dbReference>
<dbReference type="RefSeq" id="WP_015218507.1">
    <property type="nucleotide sequence ID" value="NZ_WMIA01000002.1"/>
</dbReference>
<evidence type="ECO:0000313" key="2">
    <source>
        <dbReference type="EMBL" id="MTF37916.1"/>
    </source>
</evidence>
<sequence>MNFNSINVQELAQILAEENQAIQLIDVREEMEAQIASIPQFKLLPLSKYEQWANKIKEEFNPELETIVICHHGIRSANMCQWLVAQGFKNVKNVVGGIDAYSIYVDNTINRY</sequence>
<dbReference type="InterPro" id="IPR001763">
    <property type="entry name" value="Rhodanese-like_dom"/>
</dbReference>
<dbReference type="SMART" id="SM00450">
    <property type="entry name" value="RHOD"/>
    <property type="match status" value="1"/>
</dbReference>
<name>A0A844GV38_9CHRO</name>
<dbReference type="InterPro" id="IPR052204">
    <property type="entry name" value="PpiC/parvulin_rotamase"/>
</dbReference>
<dbReference type="Proteomes" id="UP000437131">
    <property type="component" value="Unassembled WGS sequence"/>
</dbReference>
<dbReference type="PANTHER" id="PTHR43629">
    <property type="entry name" value="PEPTIDYL-PROLYL CIS-TRANS ISOMERASE"/>
    <property type="match status" value="1"/>
</dbReference>
<proteinExistence type="predicted"/>
<protein>
    <submittedName>
        <fullName evidence="2">Rhodanese</fullName>
    </submittedName>
</protein>
<dbReference type="Pfam" id="PF00581">
    <property type="entry name" value="Rhodanese"/>
    <property type="match status" value="1"/>
</dbReference>
<feature type="domain" description="Rhodanese" evidence="1">
    <location>
        <begin position="18"/>
        <end position="110"/>
    </location>
</feature>
<dbReference type="Gene3D" id="3.40.250.10">
    <property type="entry name" value="Rhodanese-like domain"/>
    <property type="match status" value="1"/>
</dbReference>
<reference evidence="2 3" key="1">
    <citation type="submission" date="2019-11" db="EMBL/GenBank/DDBJ databases">
        <title>Isolation of a new High Light Tolerant Cyanobacteria.</title>
        <authorList>
            <person name="Dobson Z."/>
            <person name="Vaughn N."/>
            <person name="Vaughn M."/>
            <person name="Fromme P."/>
            <person name="Mazor Y."/>
        </authorList>
    </citation>
    <scope>NUCLEOTIDE SEQUENCE [LARGE SCALE GENOMIC DNA]</scope>
    <source>
        <strain evidence="2 3">0216</strain>
    </source>
</reference>
<organism evidence="2 3">
    <name type="scientific">Cyanobacterium aponinum 0216</name>
    <dbReference type="NCBI Taxonomy" id="2676140"/>
    <lineage>
        <taxon>Bacteria</taxon>
        <taxon>Bacillati</taxon>
        <taxon>Cyanobacteriota</taxon>
        <taxon>Cyanophyceae</taxon>
        <taxon>Oscillatoriophycideae</taxon>
        <taxon>Chroococcales</taxon>
        <taxon>Geminocystaceae</taxon>
        <taxon>Cyanobacterium</taxon>
    </lineage>
</organism>
<accession>A0A844GV38</accession>
<dbReference type="EMBL" id="WMIA01000002">
    <property type="protein sequence ID" value="MTF37916.1"/>
    <property type="molecule type" value="Genomic_DNA"/>
</dbReference>
<dbReference type="PANTHER" id="PTHR43629:SF2">
    <property type="entry name" value="RHODANESE-LIKE_PPIC DOMAIN-CONTAINING PROTEIN 12, CHLOROPLASTIC"/>
    <property type="match status" value="1"/>
</dbReference>
<dbReference type="AlphaFoldDB" id="A0A844GV38"/>
<evidence type="ECO:0000313" key="3">
    <source>
        <dbReference type="Proteomes" id="UP000437131"/>
    </source>
</evidence>